<evidence type="ECO:0000313" key="2">
    <source>
        <dbReference type="Proteomes" id="UP000187439"/>
    </source>
</evidence>
<dbReference type="EMBL" id="MPTC01000014">
    <property type="protein sequence ID" value="OMD39206.1"/>
    <property type="molecule type" value="Genomic_DNA"/>
</dbReference>
<name>A0A1R0XVY9_9BACL</name>
<protein>
    <submittedName>
        <fullName evidence="1">Uncharacterized protein</fullName>
    </submittedName>
</protein>
<accession>A0A1R0XVY9</accession>
<dbReference type="Proteomes" id="UP000187439">
    <property type="component" value="Unassembled WGS sequence"/>
</dbReference>
<sequence>MEDFSVNSYIKLMKEDKYIPSQWDFLYLLSMLDNYQEVKWLATEFKKMGKQVTRKMLHFMIYYTSSVNECLEIANELSRNKVKSLRKMNAESVFSILYIQLIHLSDTRQQAERFFEEAHSRGINLGEGHVEHFGNLGKVRSTLESVKKHLGSTKPDYNL</sequence>
<organism evidence="1 2">
    <name type="scientific">Paenibacillus odorifer</name>
    <dbReference type="NCBI Taxonomy" id="189426"/>
    <lineage>
        <taxon>Bacteria</taxon>
        <taxon>Bacillati</taxon>
        <taxon>Bacillota</taxon>
        <taxon>Bacilli</taxon>
        <taxon>Bacillales</taxon>
        <taxon>Paenibacillaceae</taxon>
        <taxon>Paenibacillus</taxon>
    </lineage>
</organism>
<gene>
    <name evidence="1" type="ORF">BSK52_16390</name>
</gene>
<dbReference type="RefSeq" id="WP_076119906.1">
    <property type="nucleotide sequence ID" value="NZ_MPTC01000014.1"/>
</dbReference>
<comment type="caution">
    <text evidence="1">The sequence shown here is derived from an EMBL/GenBank/DDBJ whole genome shotgun (WGS) entry which is preliminary data.</text>
</comment>
<reference evidence="1 2" key="1">
    <citation type="submission" date="2016-10" db="EMBL/GenBank/DDBJ databases">
        <title>Paenibacillus species isolates.</title>
        <authorList>
            <person name="Beno S.M."/>
        </authorList>
    </citation>
    <scope>NUCLEOTIDE SEQUENCE [LARGE SCALE GENOMIC DNA]</scope>
    <source>
        <strain evidence="1 2">FSL H7-0710</strain>
    </source>
</reference>
<proteinExistence type="predicted"/>
<evidence type="ECO:0000313" key="1">
    <source>
        <dbReference type="EMBL" id="OMD39206.1"/>
    </source>
</evidence>
<dbReference type="AlphaFoldDB" id="A0A1R0XVY9"/>